<feature type="region of interest" description="Disordered" evidence="7">
    <location>
        <begin position="24"/>
        <end position="45"/>
    </location>
</feature>
<dbReference type="RefSeq" id="WP_379879060.1">
    <property type="nucleotide sequence ID" value="NZ_JBHPON010000001.1"/>
</dbReference>
<feature type="domain" description="PPIase FKBP-type" evidence="8">
    <location>
        <begin position="106"/>
        <end position="193"/>
    </location>
</feature>
<evidence type="ECO:0000256" key="7">
    <source>
        <dbReference type="SAM" id="MobiDB-lite"/>
    </source>
</evidence>
<dbReference type="PANTHER" id="PTHR43811">
    <property type="entry name" value="FKBP-TYPE PEPTIDYL-PROLYL CIS-TRANS ISOMERASE FKPA"/>
    <property type="match status" value="1"/>
</dbReference>
<dbReference type="InterPro" id="IPR000774">
    <property type="entry name" value="PPIase_FKBP_N"/>
</dbReference>
<sequence>MRKIFLLAGAAALALAACGKKEESEAVEAADSESEAEIAAADLPDEAKTDTELRADFEKLAAENLAASAAFLEENKAREGVNVTDSGLQYMVLEKGPADGLSPVSTDLVVVHYVGTLMDGMEFDSSRARGAAAQFPLNGVIPGWIEGLQLMSEGDRFRFFIPSELAYGARGGPGGGIGPNEALIFDVELIKVQNAARNLEAANAFFAENAKKAGVKTTPSGLQYEILTEGADDGESPGEDSTVQIHFESKLVSGTALGSSYESNQPAEFPLSAVMEPWVGEALPLMSEGDKFRFFIPPSLAYGEAGTPGGPIGPNEALIFEVELLDVK</sequence>
<dbReference type="EMBL" id="JBHPON010000001">
    <property type="protein sequence ID" value="MFC6035566.1"/>
    <property type="molecule type" value="Genomic_DNA"/>
</dbReference>
<dbReference type="PROSITE" id="PS51257">
    <property type="entry name" value="PROKAR_LIPOPROTEIN"/>
    <property type="match status" value="1"/>
</dbReference>
<accession>A0ABW1KTV5</accession>
<dbReference type="Pfam" id="PF00254">
    <property type="entry name" value="FKBP_C"/>
    <property type="match status" value="2"/>
</dbReference>
<feature type="compositionally biased region" description="Acidic residues" evidence="7">
    <location>
        <begin position="25"/>
        <end position="36"/>
    </location>
</feature>
<dbReference type="Pfam" id="PF01346">
    <property type="entry name" value="FKBP_N"/>
    <property type="match status" value="2"/>
</dbReference>
<dbReference type="InterPro" id="IPR046357">
    <property type="entry name" value="PPIase_dom_sf"/>
</dbReference>
<evidence type="ECO:0000256" key="6">
    <source>
        <dbReference type="PROSITE-ProRule" id="PRU00277"/>
    </source>
</evidence>
<dbReference type="SUPFAM" id="SSF54534">
    <property type="entry name" value="FKBP-like"/>
    <property type="match status" value="2"/>
</dbReference>
<keyword evidence="5 6" id="KW-0413">Isomerase</keyword>
<dbReference type="InterPro" id="IPR001179">
    <property type="entry name" value="PPIase_FKBP_dom"/>
</dbReference>
<dbReference type="EC" id="5.2.1.8" evidence="3 6"/>
<evidence type="ECO:0000256" key="1">
    <source>
        <dbReference type="ARBA" id="ARBA00000971"/>
    </source>
</evidence>
<evidence type="ECO:0000259" key="8">
    <source>
        <dbReference type="PROSITE" id="PS50059"/>
    </source>
</evidence>
<name>A0ABW1KTV5_9PROT</name>
<gene>
    <name evidence="9" type="ORF">ACFMB1_08435</name>
</gene>
<protein>
    <recommendedName>
        <fullName evidence="3 6">peptidylprolyl isomerase</fullName>
        <ecNumber evidence="3 6">5.2.1.8</ecNumber>
    </recommendedName>
</protein>
<comment type="caution">
    <text evidence="9">The sequence shown here is derived from an EMBL/GenBank/DDBJ whole genome shotgun (WGS) entry which is preliminary data.</text>
</comment>
<evidence type="ECO:0000256" key="3">
    <source>
        <dbReference type="ARBA" id="ARBA00013194"/>
    </source>
</evidence>
<evidence type="ECO:0000256" key="5">
    <source>
        <dbReference type="ARBA" id="ARBA00023235"/>
    </source>
</evidence>
<dbReference type="Gene3D" id="6.10.250.2970">
    <property type="match status" value="1"/>
</dbReference>
<comment type="similarity">
    <text evidence="2">Belongs to the FKBP-type PPIase family.</text>
</comment>
<dbReference type="Proteomes" id="UP001596116">
    <property type="component" value="Unassembled WGS sequence"/>
</dbReference>
<proteinExistence type="inferred from homology"/>
<evidence type="ECO:0000256" key="2">
    <source>
        <dbReference type="ARBA" id="ARBA00006577"/>
    </source>
</evidence>
<comment type="catalytic activity">
    <reaction evidence="1 6">
        <text>[protein]-peptidylproline (omega=180) = [protein]-peptidylproline (omega=0)</text>
        <dbReference type="Rhea" id="RHEA:16237"/>
        <dbReference type="Rhea" id="RHEA-COMP:10747"/>
        <dbReference type="Rhea" id="RHEA-COMP:10748"/>
        <dbReference type="ChEBI" id="CHEBI:83833"/>
        <dbReference type="ChEBI" id="CHEBI:83834"/>
        <dbReference type="EC" id="5.2.1.8"/>
    </reaction>
</comment>
<reference evidence="9 10" key="1">
    <citation type="submission" date="2024-09" db="EMBL/GenBank/DDBJ databases">
        <authorList>
            <person name="Zhang Z.-H."/>
        </authorList>
    </citation>
    <scope>NUCLEOTIDE SEQUENCE [LARGE SCALE GENOMIC DNA]</scope>
    <source>
        <strain evidence="9 10">HHTR114</strain>
    </source>
</reference>
<dbReference type="PROSITE" id="PS50059">
    <property type="entry name" value="FKBP_PPIASE"/>
    <property type="match status" value="2"/>
</dbReference>
<feature type="domain" description="PPIase FKBP-type" evidence="8">
    <location>
        <begin position="240"/>
        <end position="328"/>
    </location>
</feature>
<dbReference type="PANTHER" id="PTHR43811:SF19">
    <property type="entry name" value="39 KDA FK506-BINDING NUCLEAR PROTEIN"/>
    <property type="match status" value="1"/>
</dbReference>
<dbReference type="GO" id="GO:0003755">
    <property type="term" value="F:peptidyl-prolyl cis-trans isomerase activity"/>
    <property type="evidence" value="ECO:0007669"/>
    <property type="project" value="UniProtKB-EC"/>
</dbReference>
<keyword evidence="10" id="KW-1185">Reference proteome</keyword>
<dbReference type="Gene3D" id="3.10.50.40">
    <property type="match status" value="2"/>
</dbReference>
<evidence type="ECO:0000313" key="10">
    <source>
        <dbReference type="Proteomes" id="UP001596116"/>
    </source>
</evidence>
<evidence type="ECO:0000313" key="9">
    <source>
        <dbReference type="EMBL" id="MFC6035566.1"/>
    </source>
</evidence>
<keyword evidence="4 6" id="KW-0697">Rotamase</keyword>
<organism evidence="9 10">
    <name type="scientific">Hyphococcus aureus</name>
    <dbReference type="NCBI Taxonomy" id="2666033"/>
    <lineage>
        <taxon>Bacteria</taxon>
        <taxon>Pseudomonadati</taxon>
        <taxon>Pseudomonadota</taxon>
        <taxon>Alphaproteobacteria</taxon>
        <taxon>Parvularculales</taxon>
        <taxon>Parvularculaceae</taxon>
        <taxon>Hyphococcus</taxon>
    </lineage>
</organism>
<evidence type="ECO:0000256" key="4">
    <source>
        <dbReference type="ARBA" id="ARBA00023110"/>
    </source>
</evidence>